<dbReference type="Proteomes" id="UP000010847">
    <property type="component" value="Chromosome"/>
</dbReference>
<dbReference type="AlphaFoldDB" id="W0EGW1"/>
<keyword evidence="2" id="KW-1185">Reference proteome</keyword>
<dbReference type="EMBL" id="CP007032">
    <property type="protein sequence ID" value="AHF08444.1"/>
    <property type="molecule type" value="Genomic_DNA"/>
</dbReference>
<reference evidence="1 2" key="1">
    <citation type="submission" date="2013-12" db="EMBL/GenBank/DDBJ databases">
        <authorList>
            <consortium name="DOE Joint Genome Institute"/>
            <person name="Smidt H."/>
            <person name="Huntemann M."/>
            <person name="Han J."/>
            <person name="Chen A."/>
            <person name="Kyrpides N."/>
            <person name="Mavromatis K."/>
            <person name="Markowitz V."/>
            <person name="Palaniappan K."/>
            <person name="Ivanova N."/>
            <person name="Schaumberg A."/>
            <person name="Pati A."/>
            <person name="Liolios K."/>
            <person name="Nordberg H.P."/>
            <person name="Cantor M.N."/>
            <person name="Hua S.X."/>
            <person name="Woyke T."/>
        </authorList>
    </citation>
    <scope>NUCLEOTIDE SEQUENCE [LARGE SCALE GENOMIC DNA]</scope>
    <source>
        <strain evidence="2">DSM 15288</strain>
    </source>
</reference>
<accession>W0EGW1</accession>
<protein>
    <submittedName>
        <fullName evidence="1">Uncharacterized protein</fullName>
    </submittedName>
</protein>
<gene>
    <name evidence="1" type="ORF">DESME_02985</name>
</gene>
<sequence>MGEYEVYSDCIILQSPDDEISKQEWQENDIKLFRDILYSEYEIKIKSILYI</sequence>
<name>W0EGW1_9FIRM</name>
<dbReference type="KEGG" id="dmt:DESME_02985"/>
<evidence type="ECO:0000313" key="1">
    <source>
        <dbReference type="EMBL" id="AHF08444.1"/>
    </source>
</evidence>
<dbReference type="HOGENOM" id="CLU_3098138_0_0_9"/>
<proteinExistence type="predicted"/>
<evidence type="ECO:0000313" key="2">
    <source>
        <dbReference type="Proteomes" id="UP000010847"/>
    </source>
</evidence>
<organism evidence="1 2">
    <name type="scientific">Desulfitobacterium metallireducens DSM 15288</name>
    <dbReference type="NCBI Taxonomy" id="871968"/>
    <lineage>
        <taxon>Bacteria</taxon>
        <taxon>Bacillati</taxon>
        <taxon>Bacillota</taxon>
        <taxon>Clostridia</taxon>
        <taxon>Eubacteriales</taxon>
        <taxon>Desulfitobacteriaceae</taxon>
        <taxon>Desulfitobacterium</taxon>
    </lineage>
</organism>